<keyword evidence="2" id="KW-1185">Reference proteome</keyword>
<name>A0ABV4UHW3_9RHOO</name>
<evidence type="ECO:0000313" key="2">
    <source>
        <dbReference type="Proteomes" id="UP001574673"/>
    </source>
</evidence>
<accession>A0ABV4UHW3</accession>
<organism evidence="1 2">
    <name type="scientific">Dentiradicibacter hellwigii</name>
    <dbReference type="NCBI Taxonomy" id="3149053"/>
    <lineage>
        <taxon>Bacteria</taxon>
        <taxon>Pseudomonadati</taxon>
        <taxon>Pseudomonadota</taxon>
        <taxon>Betaproteobacteria</taxon>
        <taxon>Rhodocyclales</taxon>
        <taxon>Rhodocyclaceae</taxon>
        <taxon>Dentiradicibacter</taxon>
    </lineage>
</organism>
<dbReference type="Proteomes" id="UP001574673">
    <property type="component" value="Unassembled WGS sequence"/>
</dbReference>
<dbReference type="EMBL" id="JBEUWX010000003">
    <property type="protein sequence ID" value="MFA9951024.1"/>
    <property type="molecule type" value="Genomic_DNA"/>
</dbReference>
<proteinExistence type="predicted"/>
<evidence type="ECO:0000313" key="1">
    <source>
        <dbReference type="EMBL" id="MFA9951024.1"/>
    </source>
</evidence>
<dbReference type="RefSeq" id="WP_418892109.1">
    <property type="nucleotide sequence ID" value="NZ_JBEUWX010000003.1"/>
</dbReference>
<protein>
    <submittedName>
        <fullName evidence="1">Uncharacterized protein</fullName>
    </submittedName>
</protein>
<comment type="caution">
    <text evidence="1">The sequence shown here is derived from an EMBL/GenBank/DDBJ whole genome shotgun (WGS) entry which is preliminary data.</text>
</comment>
<gene>
    <name evidence="1" type="ORF">ABCS64_11925</name>
</gene>
<reference evidence="2" key="1">
    <citation type="submission" date="2024-06" db="EMBL/GenBank/DDBJ databases">
        <title>Radixoralia hellwigii gen. nov., sp nov., isolated from a root canal in the human oral cavity.</title>
        <authorList>
            <person name="Bartsch S."/>
            <person name="Wittmer A."/>
            <person name="Schulz A.-K."/>
            <person name="Neumann-Schaal M."/>
            <person name="Wolf J."/>
            <person name="Gronow S."/>
            <person name="Tennert C."/>
            <person name="Haecker G."/>
            <person name="Cieplik F."/>
            <person name="Al-Ahmad A."/>
        </authorList>
    </citation>
    <scope>NUCLEOTIDE SEQUENCE [LARGE SCALE GENOMIC DNA]</scope>
    <source>
        <strain evidence="2">Wk13</strain>
    </source>
</reference>
<sequence length="103" mass="11309">MRYQFGKQGVMRNRLKAQGYFDNACALANGALKEAACLRNAAALESFASGECRSLVIYDALCEGGSPRACQNLDRMKRDGWHPKEQCSDAVVTKFGDGTARRD</sequence>